<reference evidence="6 7" key="1">
    <citation type="submission" date="2023-07" db="EMBL/GenBank/DDBJ databases">
        <title>Comparative genomics of wheat-associated soil bacteria to identify genetic determinants of phenazine resistance.</title>
        <authorList>
            <person name="Mouncey N."/>
        </authorList>
    </citation>
    <scope>NUCLEOTIDE SEQUENCE [LARGE SCALE GENOMIC DNA]</scope>
    <source>
        <strain evidence="6 7">W4I11</strain>
    </source>
</reference>
<dbReference type="InterPro" id="IPR036388">
    <property type="entry name" value="WH-like_DNA-bd_sf"/>
</dbReference>
<sequence>MGGGFLAVSKVPVAPVNDSPCGRLRLSVTDNPVASSERKRDRAHPLATSSTDYAQQRAATPRAATHIYKQLLDDIISLRRRPMEPILEKEIAAQFGVSRTPVHQAVLRLADDGLIDIFPQSGTFVSRIPRRALYEAILIRKSLEETTVKLAAEQAGPADIARLERSIADLVAAEASGDNERFHSADTDFHLSINSIAGFPGIWNVIQQVKMQIDRYRRLTLPLSGRLTRVIVEHEAILDGIRRHDIAHATEAMGFHLGQMLNEVKDTTNVDPAFFIDDD</sequence>
<evidence type="ECO:0000256" key="2">
    <source>
        <dbReference type="ARBA" id="ARBA00023125"/>
    </source>
</evidence>
<dbReference type="SMART" id="SM00345">
    <property type="entry name" value="HTH_GNTR"/>
    <property type="match status" value="1"/>
</dbReference>
<comment type="caution">
    <text evidence="6">The sequence shown here is derived from an EMBL/GenBank/DDBJ whole genome shotgun (WGS) entry which is preliminary data.</text>
</comment>
<dbReference type="Gene3D" id="1.20.120.530">
    <property type="entry name" value="GntR ligand-binding domain-like"/>
    <property type="match status" value="1"/>
</dbReference>
<evidence type="ECO:0000256" key="4">
    <source>
        <dbReference type="SAM" id="MobiDB-lite"/>
    </source>
</evidence>
<accession>A0ABU0S2A2</accession>
<protein>
    <submittedName>
        <fullName evidence="6">DNA-binding GntR family transcriptional regulator</fullName>
    </submittedName>
</protein>
<keyword evidence="3" id="KW-0804">Transcription</keyword>
<dbReference type="InterPro" id="IPR036390">
    <property type="entry name" value="WH_DNA-bd_sf"/>
</dbReference>
<dbReference type="PANTHER" id="PTHR43537">
    <property type="entry name" value="TRANSCRIPTIONAL REGULATOR, GNTR FAMILY"/>
    <property type="match status" value="1"/>
</dbReference>
<keyword evidence="1" id="KW-0805">Transcription regulation</keyword>
<dbReference type="GO" id="GO:0003677">
    <property type="term" value="F:DNA binding"/>
    <property type="evidence" value="ECO:0007669"/>
    <property type="project" value="UniProtKB-KW"/>
</dbReference>
<evidence type="ECO:0000256" key="3">
    <source>
        <dbReference type="ARBA" id="ARBA00023163"/>
    </source>
</evidence>
<organism evidence="6 7">
    <name type="scientific">Phyllobacterium ifriqiyense</name>
    <dbReference type="NCBI Taxonomy" id="314238"/>
    <lineage>
        <taxon>Bacteria</taxon>
        <taxon>Pseudomonadati</taxon>
        <taxon>Pseudomonadota</taxon>
        <taxon>Alphaproteobacteria</taxon>
        <taxon>Hyphomicrobiales</taxon>
        <taxon>Phyllobacteriaceae</taxon>
        <taxon>Phyllobacterium</taxon>
    </lineage>
</organism>
<dbReference type="SMART" id="SM00895">
    <property type="entry name" value="FCD"/>
    <property type="match status" value="1"/>
</dbReference>
<proteinExistence type="predicted"/>
<name>A0ABU0S2A2_9HYPH</name>
<evidence type="ECO:0000256" key="1">
    <source>
        <dbReference type="ARBA" id="ARBA00023015"/>
    </source>
</evidence>
<gene>
    <name evidence="6" type="ORF">QFZ34_000070</name>
</gene>
<dbReference type="CDD" id="cd07377">
    <property type="entry name" value="WHTH_GntR"/>
    <property type="match status" value="1"/>
</dbReference>
<keyword evidence="2 6" id="KW-0238">DNA-binding</keyword>
<dbReference type="SUPFAM" id="SSF46785">
    <property type="entry name" value="Winged helix' DNA-binding domain"/>
    <property type="match status" value="1"/>
</dbReference>
<feature type="region of interest" description="Disordered" evidence="4">
    <location>
        <begin position="31"/>
        <end position="55"/>
    </location>
</feature>
<dbReference type="PROSITE" id="PS50949">
    <property type="entry name" value="HTH_GNTR"/>
    <property type="match status" value="1"/>
</dbReference>
<dbReference type="PANTHER" id="PTHR43537:SF45">
    <property type="entry name" value="GNTR FAMILY REGULATORY PROTEIN"/>
    <property type="match status" value="1"/>
</dbReference>
<dbReference type="EMBL" id="JAUSZT010000001">
    <property type="protein sequence ID" value="MDQ0994893.1"/>
    <property type="molecule type" value="Genomic_DNA"/>
</dbReference>
<dbReference type="InterPro" id="IPR011711">
    <property type="entry name" value="GntR_C"/>
</dbReference>
<dbReference type="Pfam" id="PF07729">
    <property type="entry name" value="FCD"/>
    <property type="match status" value="1"/>
</dbReference>
<keyword evidence="7" id="KW-1185">Reference proteome</keyword>
<dbReference type="Pfam" id="PF00392">
    <property type="entry name" value="GntR"/>
    <property type="match status" value="1"/>
</dbReference>
<dbReference type="SUPFAM" id="SSF48008">
    <property type="entry name" value="GntR ligand-binding domain-like"/>
    <property type="match status" value="1"/>
</dbReference>
<evidence type="ECO:0000313" key="6">
    <source>
        <dbReference type="EMBL" id="MDQ0994893.1"/>
    </source>
</evidence>
<dbReference type="Gene3D" id="1.10.10.10">
    <property type="entry name" value="Winged helix-like DNA-binding domain superfamily/Winged helix DNA-binding domain"/>
    <property type="match status" value="1"/>
</dbReference>
<dbReference type="InterPro" id="IPR000524">
    <property type="entry name" value="Tscrpt_reg_HTH_GntR"/>
</dbReference>
<dbReference type="Proteomes" id="UP001237780">
    <property type="component" value="Unassembled WGS sequence"/>
</dbReference>
<evidence type="ECO:0000313" key="7">
    <source>
        <dbReference type="Proteomes" id="UP001237780"/>
    </source>
</evidence>
<feature type="domain" description="HTH gntR-type" evidence="5">
    <location>
        <begin position="61"/>
        <end position="128"/>
    </location>
</feature>
<evidence type="ECO:0000259" key="5">
    <source>
        <dbReference type="PROSITE" id="PS50949"/>
    </source>
</evidence>
<dbReference type="InterPro" id="IPR008920">
    <property type="entry name" value="TF_FadR/GntR_C"/>
</dbReference>